<evidence type="ECO:0000313" key="2">
    <source>
        <dbReference type="Proteomes" id="UP000284333"/>
    </source>
</evidence>
<sequence length="161" mass="16824">MADEPPEKTQKTLLVVHHTSSPATRELLEAVLAGARDPEITGVVVRSVPALHATPVDVLSADGYLFGTSANFGYMSGALKHFFDTVYYPCLDTVAGRPYGLWVHGNNDTAGAAKSVQKIVGGLELAQSAQIVEIVGPVGAADRESCYELGATIAVTVAGDL</sequence>
<name>A0A438AXZ1_9NOCA</name>
<dbReference type="EMBL" id="RKLN01000003">
    <property type="protein sequence ID" value="RVW03577.1"/>
    <property type="molecule type" value="Genomic_DNA"/>
</dbReference>
<comment type="caution">
    <text evidence="1">The sequence shown here is derived from an EMBL/GenBank/DDBJ whole genome shotgun (WGS) entry which is preliminary data.</text>
</comment>
<dbReference type="SUPFAM" id="SSF52218">
    <property type="entry name" value="Flavoproteins"/>
    <property type="match status" value="1"/>
</dbReference>
<accession>A0A438AXZ1</accession>
<dbReference type="RefSeq" id="WP_127947172.1">
    <property type="nucleotide sequence ID" value="NZ_RKLN01000003.1"/>
</dbReference>
<evidence type="ECO:0000313" key="1">
    <source>
        <dbReference type="EMBL" id="RVW03577.1"/>
    </source>
</evidence>
<dbReference type="AlphaFoldDB" id="A0A438AXZ1"/>
<protein>
    <submittedName>
        <fullName evidence="1">Flavodoxin family protein</fullName>
    </submittedName>
</protein>
<dbReference type="Proteomes" id="UP000284333">
    <property type="component" value="Unassembled WGS sequence"/>
</dbReference>
<dbReference type="OrthoDB" id="5736081at2"/>
<dbReference type="Gene3D" id="3.40.50.360">
    <property type="match status" value="1"/>
</dbReference>
<reference evidence="1 2" key="1">
    <citation type="submission" date="2018-11" db="EMBL/GenBank/DDBJ databases">
        <title>Rhodococcus spongicola sp. nov. and Rhodococcus xishaensis sp. nov. from marine sponges.</title>
        <authorList>
            <person name="Li L."/>
            <person name="Lin H.W."/>
        </authorList>
    </citation>
    <scope>NUCLEOTIDE SEQUENCE [LARGE SCALE GENOMIC DNA]</scope>
    <source>
        <strain evidence="1 2">LHW50502</strain>
    </source>
</reference>
<keyword evidence="2" id="KW-1185">Reference proteome</keyword>
<organism evidence="1 2">
    <name type="scientific">Rhodococcus spongiicola</name>
    <dbReference type="NCBI Taxonomy" id="2487352"/>
    <lineage>
        <taxon>Bacteria</taxon>
        <taxon>Bacillati</taxon>
        <taxon>Actinomycetota</taxon>
        <taxon>Actinomycetes</taxon>
        <taxon>Mycobacteriales</taxon>
        <taxon>Nocardiaceae</taxon>
        <taxon>Rhodococcus</taxon>
    </lineage>
</organism>
<dbReference type="InterPro" id="IPR029039">
    <property type="entry name" value="Flavoprotein-like_sf"/>
</dbReference>
<gene>
    <name evidence="1" type="ORF">EF834_10780</name>
</gene>
<proteinExistence type="predicted"/>